<proteinExistence type="inferred from homology"/>
<dbReference type="AlphaFoldDB" id="A0A6G1U0L4"/>
<keyword evidence="5" id="KW-0564">Palmitate</keyword>
<keyword evidence="3" id="KW-0732">Signal</keyword>
<evidence type="ECO:0000256" key="2">
    <source>
        <dbReference type="ARBA" id="ARBA00007248"/>
    </source>
</evidence>
<evidence type="ECO:0000256" key="4">
    <source>
        <dbReference type="ARBA" id="ARBA00023136"/>
    </source>
</evidence>
<evidence type="ECO:0000256" key="5">
    <source>
        <dbReference type="ARBA" id="ARBA00023139"/>
    </source>
</evidence>
<evidence type="ECO:0000256" key="3">
    <source>
        <dbReference type="ARBA" id="ARBA00022729"/>
    </source>
</evidence>
<dbReference type="GO" id="GO:0009279">
    <property type="term" value="C:cell outer membrane"/>
    <property type="evidence" value="ECO:0007669"/>
    <property type="project" value="UniProtKB-SubCell"/>
</dbReference>
<protein>
    <submittedName>
        <fullName evidence="8">FimB/Mfa2 family fimbrial subunit</fullName>
    </submittedName>
</protein>
<reference evidence="8 9" key="1">
    <citation type="submission" date="2019-09" db="EMBL/GenBank/DDBJ databases">
        <title>Distinct polysaccharide growth profiles of human intestinal Prevotella copri isolates.</title>
        <authorList>
            <person name="Fehlner-Peach H."/>
            <person name="Magnabosco C."/>
            <person name="Raghavan V."/>
            <person name="Scher J.U."/>
            <person name="Tett A."/>
            <person name="Cox L.M."/>
            <person name="Gottsegen C."/>
            <person name="Watters A."/>
            <person name="Wiltshire- Gordon J.D."/>
            <person name="Segata N."/>
            <person name="Bonneau R."/>
            <person name="Littman D.R."/>
        </authorList>
    </citation>
    <scope>NUCLEOTIDE SEQUENCE [LARGE SCALE GENOMIC DNA]</scope>
    <source>
        <strain evidence="9">iA622</strain>
    </source>
</reference>
<comment type="similarity">
    <text evidence="2">Belongs to the bacteroidetes fimbrillin superfamily. FimB/Mfa2 family.</text>
</comment>
<dbReference type="InterPro" id="IPR014941">
    <property type="entry name" value="FimB/Mfa2/Mfa3"/>
</dbReference>
<name>A0A6G1U0L4_9BACT</name>
<evidence type="ECO:0000313" key="8">
    <source>
        <dbReference type="EMBL" id="MQN81092.1"/>
    </source>
</evidence>
<dbReference type="Proteomes" id="UP000480425">
    <property type="component" value="Unassembled WGS sequence"/>
</dbReference>
<dbReference type="Pfam" id="PF08842">
    <property type="entry name" value="Mfa2"/>
    <property type="match status" value="1"/>
</dbReference>
<evidence type="ECO:0000256" key="7">
    <source>
        <dbReference type="ARBA" id="ARBA00023288"/>
    </source>
</evidence>
<sequence>MIDYLTKLIHAGKRHKIRSLPHLGIWLWLLLCIPCLLASCGNEDDEKEKGLSVSLSWANEADKGTEVKDVKLWIFNAGKDSLVEEKHYGSAEEMASQRFQLPEGTYRILTTTNLSEPFFIKEQTRALSSWNNILIGLTNPKDVKNNAYFGVTDVKIDNKEGSQVVKNPIRSVLSELTIIIENVPKGTEMNGKALDCAGCLFPTQKNSDGDYGLPGIEPTEVELPTILSTGSTLQSEVIRLMPTILGSQASHIYLRLLLPNATLLEYDITAPVMKAGGKYELRFKLEEMQPKIYLESDINNWKDLNKEVEIK</sequence>
<keyword evidence="4" id="KW-0472">Membrane</keyword>
<keyword evidence="6" id="KW-0998">Cell outer membrane</keyword>
<dbReference type="RefSeq" id="WP_153124035.1">
    <property type="nucleotide sequence ID" value="NZ_VZCB01000075.1"/>
</dbReference>
<evidence type="ECO:0000313" key="9">
    <source>
        <dbReference type="Proteomes" id="UP000480425"/>
    </source>
</evidence>
<evidence type="ECO:0000256" key="1">
    <source>
        <dbReference type="ARBA" id="ARBA00004442"/>
    </source>
</evidence>
<dbReference type="EMBL" id="VZCB01000075">
    <property type="protein sequence ID" value="MQN81092.1"/>
    <property type="molecule type" value="Genomic_DNA"/>
</dbReference>
<comment type="caution">
    <text evidence="8">The sequence shown here is derived from an EMBL/GenBank/DDBJ whole genome shotgun (WGS) entry which is preliminary data.</text>
</comment>
<evidence type="ECO:0000256" key="6">
    <source>
        <dbReference type="ARBA" id="ARBA00023237"/>
    </source>
</evidence>
<organism evidence="8 9">
    <name type="scientific">Segatella copri</name>
    <dbReference type="NCBI Taxonomy" id="165179"/>
    <lineage>
        <taxon>Bacteria</taxon>
        <taxon>Pseudomonadati</taxon>
        <taxon>Bacteroidota</taxon>
        <taxon>Bacteroidia</taxon>
        <taxon>Bacteroidales</taxon>
        <taxon>Prevotellaceae</taxon>
        <taxon>Segatella</taxon>
    </lineage>
</organism>
<accession>A0A6G1U0L4</accession>
<comment type="subcellular location">
    <subcellularLocation>
        <location evidence="1">Cell outer membrane</location>
    </subcellularLocation>
</comment>
<keyword evidence="7" id="KW-0449">Lipoprotein</keyword>
<gene>
    <name evidence="8" type="ORF">F7D73_09025</name>
</gene>
<dbReference type="OrthoDB" id="1063003at2"/>